<evidence type="ECO:0000313" key="1">
    <source>
        <dbReference type="EMBL" id="KAH7999359.1"/>
    </source>
</evidence>
<reference evidence="1" key="1">
    <citation type="submission" date="2021-08" db="EMBL/GenBank/DDBJ databases">
        <title>The first chromosome-level gecko genome reveals the dynamic sex chromosomes of Neotropical dwarf geckos (Sphaerodactylidae: Sphaerodactylus).</title>
        <authorList>
            <person name="Pinto B.J."/>
            <person name="Keating S.E."/>
            <person name="Gamble T."/>
        </authorList>
    </citation>
    <scope>NUCLEOTIDE SEQUENCE</scope>
    <source>
        <strain evidence="1">TG3544</strain>
    </source>
</reference>
<evidence type="ECO:0000313" key="2">
    <source>
        <dbReference type="Proteomes" id="UP000827872"/>
    </source>
</evidence>
<comment type="caution">
    <text evidence="1">The sequence shown here is derived from an EMBL/GenBank/DDBJ whole genome shotgun (WGS) entry which is preliminary data.</text>
</comment>
<gene>
    <name evidence="1" type="ORF">K3G42_009182</name>
</gene>
<dbReference type="Proteomes" id="UP000827872">
    <property type="component" value="Linkage Group LG05"/>
</dbReference>
<dbReference type="EMBL" id="CM037618">
    <property type="protein sequence ID" value="KAH7999359.1"/>
    <property type="molecule type" value="Genomic_DNA"/>
</dbReference>
<name>A0ACB8F394_9SAUR</name>
<accession>A0ACB8F394</accession>
<sequence>MTGNSYNIYNAMYSIAHALHAMYTFGSRFAMMGKSKKLLDVQPWQIHASLRNTQFNNTAGEEVVFAENDKRSAGYDILNLIFSPNHSSAQVKVGRVDPRAPPGRDFIINSDAIVWTTQVGNILESC</sequence>
<keyword evidence="2" id="KW-1185">Reference proteome</keyword>
<proteinExistence type="predicted"/>
<organism evidence="1 2">
    <name type="scientific">Sphaerodactylus townsendi</name>
    <dbReference type="NCBI Taxonomy" id="933632"/>
    <lineage>
        <taxon>Eukaryota</taxon>
        <taxon>Metazoa</taxon>
        <taxon>Chordata</taxon>
        <taxon>Craniata</taxon>
        <taxon>Vertebrata</taxon>
        <taxon>Euteleostomi</taxon>
        <taxon>Lepidosauria</taxon>
        <taxon>Squamata</taxon>
        <taxon>Bifurcata</taxon>
        <taxon>Gekkota</taxon>
        <taxon>Sphaerodactylidae</taxon>
        <taxon>Sphaerodactylus</taxon>
    </lineage>
</organism>
<protein>
    <submittedName>
        <fullName evidence="1">Uncharacterized protein</fullName>
    </submittedName>
</protein>